<gene>
    <name evidence="2" type="ORF">GV64_08785</name>
</gene>
<dbReference type="Gene3D" id="3.40.50.720">
    <property type="entry name" value="NAD(P)-binding Rossmann-like Domain"/>
    <property type="match status" value="1"/>
</dbReference>
<evidence type="ECO:0000259" key="1">
    <source>
        <dbReference type="Pfam" id="PF01408"/>
    </source>
</evidence>
<dbReference type="Gene3D" id="3.30.360.10">
    <property type="entry name" value="Dihydrodipicolinate Reductase, domain 2"/>
    <property type="match status" value="1"/>
</dbReference>
<comment type="caution">
    <text evidence="2">The sequence shown here is derived from an EMBL/GenBank/DDBJ whole genome shotgun (WGS) entry which is preliminary data.</text>
</comment>
<sequence>MRIGLIGLGDIAQKAYLPILTEFPSVEAVFCTRSRQVLSELAKKYRVNDFCCDYKQLLNMGVDAVMIHSATSTHVDIASYFLKNSIPVFVDKPLSTDFGDCERLHDLAESVRQPLFVGFNRRYLPILKEPLLQESKESPLLYFRWEKNRHNLPGAPRTFVFDDLIHPLDSVNQSAGVKPEDLLISEQMSNFGLNRLDIQWQAGSTLIQASMNRLNGITNERITLCYENQSYLFDSFHTGVLQKASREQLVRLPDWTPMLASKGFNAMIEHWLEVVSKGKLAEDIIARNLRTHLLAETICQQVEKQI</sequence>
<reference evidence="2 3" key="1">
    <citation type="submission" date="2014-06" db="EMBL/GenBank/DDBJ databases">
        <title>Whole Genome Sequences of Three Symbiotic Endozoicomonas Bacteria.</title>
        <authorList>
            <person name="Neave M.J."/>
            <person name="Apprill A."/>
            <person name="Voolstra C.R."/>
        </authorList>
    </citation>
    <scope>NUCLEOTIDE SEQUENCE [LARGE SCALE GENOMIC DNA]</scope>
    <source>
        <strain evidence="2 3">DSM 22380</strain>
    </source>
</reference>
<name>A0A081K9K5_9GAMM</name>
<evidence type="ECO:0000313" key="3">
    <source>
        <dbReference type="Proteomes" id="UP000027997"/>
    </source>
</evidence>
<dbReference type="InterPro" id="IPR051317">
    <property type="entry name" value="Gfo/Idh/MocA_oxidoreduct"/>
</dbReference>
<dbReference type="RefSeq" id="WP_020580548.1">
    <property type="nucleotide sequence ID" value="NZ_JOJP01000001.1"/>
</dbReference>
<protein>
    <submittedName>
        <fullName evidence="2">Oxidoreductase</fullName>
    </submittedName>
</protein>
<dbReference type="Proteomes" id="UP000027997">
    <property type="component" value="Unassembled WGS sequence"/>
</dbReference>
<proteinExistence type="predicted"/>
<dbReference type="InterPro" id="IPR036291">
    <property type="entry name" value="NAD(P)-bd_dom_sf"/>
</dbReference>
<dbReference type="PANTHER" id="PTHR43708">
    <property type="entry name" value="CONSERVED EXPRESSED OXIDOREDUCTASE (EUROFUNG)"/>
    <property type="match status" value="1"/>
</dbReference>
<dbReference type="SUPFAM" id="SSF55347">
    <property type="entry name" value="Glyceraldehyde-3-phosphate dehydrogenase-like, C-terminal domain"/>
    <property type="match status" value="1"/>
</dbReference>
<evidence type="ECO:0000313" key="2">
    <source>
        <dbReference type="EMBL" id="KEI70831.1"/>
    </source>
</evidence>
<accession>A0A081K9K5</accession>
<dbReference type="InterPro" id="IPR000683">
    <property type="entry name" value="Gfo/Idh/MocA-like_OxRdtase_N"/>
</dbReference>
<dbReference type="AlphaFoldDB" id="A0A081K9K5"/>
<organism evidence="2 3">
    <name type="scientific">Endozoicomonas elysicola</name>
    <dbReference type="NCBI Taxonomy" id="305900"/>
    <lineage>
        <taxon>Bacteria</taxon>
        <taxon>Pseudomonadati</taxon>
        <taxon>Pseudomonadota</taxon>
        <taxon>Gammaproteobacteria</taxon>
        <taxon>Oceanospirillales</taxon>
        <taxon>Endozoicomonadaceae</taxon>
        <taxon>Endozoicomonas</taxon>
    </lineage>
</organism>
<dbReference type="PANTHER" id="PTHR43708:SF4">
    <property type="entry name" value="OXIDOREDUCTASE YCEM-RELATED"/>
    <property type="match status" value="1"/>
</dbReference>
<dbReference type="eggNOG" id="COG0673">
    <property type="taxonomic scope" value="Bacteria"/>
</dbReference>
<dbReference type="EMBL" id="JOJP01000001">
    <property type="protein sequence ID" value="KEI70831.1"/>
    <property type="molecule type" value="Genomic_DNA"/>
</dbReference>
<feature type="domain" description="Gfo/Idh/MocA-like oxidoreductase N-terminal" evidence="1">
    <location>
        <begin position="1"/>
        <end position="119"/>
    </location>
</feature>
<dbReference type="SUPFAM" id="SSF51735">
    <property type="entry name" value="NAD(P)-binding Rossmann-fold domains"/>
    <property type="match status" value="1"/>
</dbReference>
<keyword evidence="3" id="KW-1185">Reference proteome</keyword>
<dbReference type="GO" id="GO:0000166">
    <property type="term" value="F:nucleotide binding"/>
    <property type="evidence" value="ECO:0007669"/>
    <property type="project" value="InterPro"/>
</dbReference>
<dbReference type="Pfam" id="PF01408">
    <property type="entry name" value="GFO_IDH_MocA"/>
    <property type="match status" value="1"/>
</dbReference>
<dbReference type="STRING" id="305900.GV64_08785"/>